<reference evidence="2 3" key="1">
    <citation type="submission" date="2024-09" db="EMBL/GenBank/DDBJ databases">
        <title>Genome sequencing and assembly of Phytophthora oleae, isolate VK10A, causative agent of rot of olive drupes.</title>
        <authorList>
            <person name="Conti Taguali S."/>
            <person name="Riolo M."/>
            <person name="La Spada F."/>
            <person name="Cacciola S.O."/>
            <person name="Dionisio G."/>
        </authorList>
    </citation>
    <scope>NUCLEOTIDE SEQUENCE [LARGE SCALE GENOMIC DNA]</scope>
    <source>
        <strain evidence="2 3">VK10A</strain>
    </source>
</reference>
<organism evidence="2 3">
    <name type="scientific">Phytophthora oleae</name>
    <dbReference type="NCBI Taxonomy" id="2107226"/>
    <lineage>
        <taxon>Eukaryota</taxon>
        <taxon>Sar</taxon>
        <taxon>Stramenopiles</taxon>
        <taxon>Oomycota</taxon>
        <taxon>Peronosporomycetes</taxon>
        <taxon>Peronosporales</taxon>
        <taxon>Peronosporaceae</taxon>
        <taxon>Phytophthora</taxon>
    </lineage>
</organism>
<gene>
    <name evidence="2" type="ORF">V7S43_015658</name>
</gene>
<name>A0ABD3EXV5_9STRA</name>
<comment type="caution">
    <text evidence="2">The sequence shown here is derived from an EMBL/GenBank/DDBJ whole genome shotgun (WGS) entry which is preliminary data.</text>
</comment>
<keyword evidence="3" id="KW-1185">Reference proteome</keyword>
<proteinExistence type="predicted"/>
<dbReference type="EMBL" id="JBIMZQ010000047">
    <property type="protein sequence ID" value="KAL3659387.1"/>
    <property type="molecule type" value="Genomic_DNA"/>
</dbReference>
<evidence type="ECO:0000313" key="2">
    <source>
        <dbReference type="EMBL" id="KAL3659387.1"/>
    </source>
</evidence>
<feature type="chain" id="PRO_5044778048" description="Secreted protein" evidence="1">
    <location>
        <begin position="33"/>
        <end position="121"/>
    </location>
</feature>
<protein>
    <recommendedName>
        <fullName evidence="4">Secreted protein</fullName>
    </recommendedName>
</protein>
<evidence type="ECO:0000313" key="3">
    <source>
        <dbReference type="Proteomes" id="UP001632037"/>
    </source>
</evidence>
<evidence type="ECO:0008006" key="4">
    <source>
        <dbReference type="Google" id="ProtNLM"/>
    </source>
</evidence>
<accession>A0ABD3EXV5</accession>
<keyword evidence="1" id="KW-0732">Signal</keyword>
<evidence type="ECO:0000256" key="1">
    <source>
        <dbReference type="SAM" id="SignalP"/>
    </source>
</evidence>
<dbReference type="AlphaFoldDB" id="A0ABD3EXV5"/>
<sequence length="121" mass="13695">MVAPSRPLSFEPLRTHIRVALLFCAFVALDNAAPLHCQRDVKSCQAVGVIARRLRMAICCHYCRAMRKKSCSLHGIGGAFQVMRRCLGCGWWRRRITHEQARPNKLTSETMAAKPKTRVSM</sequence>
<dbReference type="Proteomes" id="UP001632037">
    <property type="component" value="Unassembled WGS sequence"/>
</dbReference>
<feature type="signal peptide" evidence="1">
    <location>
        <begin position="1"/>
        <end position="32"/>
    </location>
</feature>